<feature type="transmembrane region" description="Helical" evidence="11">
    <location>
        <begin position="169"/>
        <end position="189"/>
    </location>
</feature>
<dbReference type="GO" id="GO:0005886">
    <property type="term" value="C:plasma membrane"/>
    <property type="evidence" value="ECO:0007669"/>
    <property type="project" value="TreeGrafter"/>
</dbReference>
<evidence type="ECO:0000256" key="9">
    <source>
        <dbReference type="RuleBase" id="RU000688"/>
    </source>
</evidence>
<evidence type="ECO:0000313" key="13">
    <source>
        <dbReference type="EMBL" id="CDW21223.1"/>
    </source>
</evidence>
<dbReference type="PROSITE" id="PS50262">
    <property type="entry name" value="G_PROTEIN_RECEP_F1_2"/>
    <property type="match status" value="1"/>
</dbReference>
<evidence type="ECO:0000256" key="8">
    <source>
        <dbReference type="ARBA" id="ARBA00023224"/>
    </source>
</evidence>
<evidence type="ECO:0000256" key="1">
    <source>
        <dbReference type="ARBA" id="ARBA00004141"/>
    </source>
</evidence>
<gene>
    <name evidence="13" type="primary">NGRA21</name>
</gene>
<dbReference type="PRINTS" id="PR00237">
    <property type="entry name" value="GPCRRHODOPSN"/>
</dbReference>
<dbReference type="PROSITE" id="PS00237">
    <property type="entry name" value="G_PROTEIN_RECEP_F1_1"/>
    <property type="match status" value="1"/>
</dbReference>
<proteinExistence type="inferred from homology"/>
<feature type="transmembrane region" description="Helical" evidence="11">
    <location>
        <begin position="52"/>
        <end position="77"/>
    </location>
</feature>
<keyword evidence="8 9" id="KW-0807">Transducer</keyword>
<dbReference type="InterPro" id="IPR017452">
    <property type="entry name" value="GPCR_Rhodpsn_7TM"/>
</dbReference>
<evidence type="ECO:0000256" key="10">
    <source>
        <dbReference type="SAM" id="MobiDB-lite"/>
    </source>
</evidence>
<dbReference type="Pfam" id="PF00001">
    <property type="entry name" value="7tm_1"/>
    <property type="match status" value="1"/>
</dbReference>
<name>A0A0K2T5B4_LEPSM</name>
<feature type="transmembrane region" description="Helical" evidence="11">
    <location>
        <begin position="318"/>
        <end position="339"/>
    </location>
</feature>
<keyword evidence="3 9" id="KW-0812">Transmembrane</keyword>
<feature type="non-terminal residue" evidence="13">
    <location>
        <position position="1"/>
    </location>
</feature>
<dbReference type="Gene3D" id="1.20.1070.10">
    <property type="entry name" value="Rhodopsin 7-helix transmembrane proteins"/>
    <property type="match status" value="1"/>
</dbReference>
<evidence type="ECO:0000259" key="12">
    <source>
        <dbReference type="PROSITE" id="PS50262"/>
    </source>
</evidence>
<evidence type="ECO:0000256" key="7">
    <source>
        <dbReference type="ARBA" id="ARBA00023170"/>
    </source>
</evidence>
<comment type="subcellular location">
    <subcellularLocation>
        <location evidence="1">Membrane</location>
        <topology evidence="1">Multi-pass membrane protein</topology>
    </subcellularLocation>
</comment>
<dbReference type="PANTHER" id="PTHR45695:SF22">
    <property type="entry name" value="G-PROTEIN COUPLED RECEPTORS FAMILY 1 PROFILE DOMAIN-CONTAINING PROTEIN"/>
    <property type="match status" value="1"/>
</dbReference>
<keyword evidence="7 9" id="KW-0675">Receptor</keyword>
<evidence type="ECO:0000256" key="4">
    <source>
        <dbReference type="ARBA" id="ARBA00022989"/>
    </source>
</evidence>
<evidence type="ECO:0000256" key="6">
    <source>
        <dbReference type="ARBA" id="ARBA00023136"/>
    </source>
</evidence>
<dbReference type="OrthoDB" id="6022667at2759"/>
<evidence type="ECO:0000256" key="2">
    <source>
        <dbReference type="ARBA" id="ARBA00010663"/>
    </source>
</evidence>
<feature type="transmembrane region" description="Helical" evidence="11">
    <location>
        <begin position="218"/>
        <end position="243"/>
    </location>
</feature>
<feature type="transmembrane region" description="Helical" evidence="11">
    <location>
        <begin position="89"/>
        <end position="110"/>
    </location>
</feature>
<feature type="transmembrane region" description="Helical" evidence="11">
    <location>
        <begin position="130"/>
        <end position="148"/>
    </location>
</feature>
<feature type="region of interest" description="Disordered" evidence="10">
    <location>
        <begin position="364"/>
        <end position="385"/>
    </location>
</feature>
<evidence type="ECO:0000256" key="11">
    <source>
        <dbReference type="SAM" id="Phobius"/>
    </source>
</evidence>
<dbReference type="SUPFAM" id="SSF81321">
    <property type="entry name" value="Family A G protein-coupled receptor-like"/>
    <property type="match status" value="1"/>
</dbReference>
<dbReference type="InterPro" id="IPR000276">
    <property type="entry name" value="GPCR_Rhodpsn"/>
</dbReference>
<comment type="similarity">
    <text evidence="2 9">Belongs to the G-protein coupled receptor 1 family.</text>
</comment>
<keyword evidence="6 11" id="KW-0472">Membrane</keyword>
<feature type="transmembrane region" description="Helical" evidence="11">
    <location>
        <begin position="282"/>
        <end position="306"/>
    </location>
</feature>
<accession>A0A0K2T5B4</accession>
<sequence length="431" mass="49540">CSSQKRIMDYPNSTTNLIMNVENCSFQFGNISLAKDHGVTCLGHAPILTTQAFIRTGILGIMSILSFIGNVMAIISVTRNKNRTPLCSLILNLSIADLFVSVFCLCVQAIWTYTVSWNAGNLMCKFVKYWQMFALYLSTFMVVVIGLDRWQAIAHPLKRSRRGRLFNKISCAIAYILSAILSLPQIAIFRVSKGPFIEEFYQCVTYGFYTAKWQEQMYSILSLLFIFIVPLIILFITYFFAFIKLKESEKTLMRSSLIQQVSRTETLRQQKMKRASKKSFKMSLYIIGGFLICWIPYHTVMIVLLFKLTSNKIGQALLDAIFCFGMSNSLFNPIVYGVFHRARNSSSLSHEMTQIKYTKPFYNNRRKRESSRDGCQRNGSSYGKSQATQHEFFELEDEDINLEYISPEMPYRGVKSSRKSVNNITFVDSHF</sequence>
<dbReference type="PANTHER" id="PTHR45695">
    <property type="entry name" value="LEUCOKININ RECEPTOR-RELATED"/>
    <property type="match status" value="1"/>
</dbReference>
<dbReference type="AlphaFoldDB" id="A0A0K2T5B4"/>
<reference evidence="13" key="1">
    <citation type="submission" date="2014-05" db="EMBL/GenBank/DDBJ databases">
        <authorList>
            <person name="Chronopoulou M."/>
        </authorList>
    </citation>
    <scope>NUCLEOTIDE SEQUENCE</scope>
    <source>
        <tissue evidence="13">Whole organism</tissue>
    </source>
</reference>
<protein>
    <submittedName>
        <fullName evidence="13">Neuropeptide receptor A21 [Bombyx mori]</fullName>
    </submittedName>
</protein>
<keyword evidence="5 9" id="KW-0297">G-protein coupled receptor</keyword>
<keyword evidence="4 11" id="KW-1133">Transmembrane helix</keyword>
<feature type="domain" description="G-protein coupled receptors family 1 profile" evidence="12">
    <location>
        <begin position="69"/>
        <end position="336"/>
    </location>
</feature>
<dbReference type="EMBL" id="HACA01003862">
    <property type="protein sequence ID" value="CDW21223.1"/>
    <property type="molecule type" value="Transcribed_RNA"/>
</dbReference>
<organism evidence="13">
    <name type="scientific">Lepeophtheirus salmonis</name>
    <name type="common">Salmon louse</name>
    <name type="synonym">Caligus salmonis</name>
    <dbReference type="NCBI Taxonomy" id="72036"/>
    <lineage>
        <taxon>Eukaryota</taxon>
        <taxon>Metazoa</taxon>
        <taxon>Ecdysozoa</taxon>
        <taxon>Arthropoda</taxon>
        <taxon>Crustacea</taxon>
        <taxon>Multicrustacea</taxon>
        <taxon>Hexanauplia</taxon>
        <taxon>Copepoda</taxon>
        <taxon>Siphonostomatoida</taxon>
        <taxon>Caligidae</taxon>
        <taxon>Lepeophtheirus</taxon>
    </lineage>
</organism>
<dbReference type="GO" id="GO:0004930">
    <property type="term" value="F:G protein-coupled receptor activity"/>
    <property type="evidence" value="ECO:0007669"/>
    <property type="project" value="UniProtKB-KW"/>
</dbReference>
<evidence type="ECO:0000256" key="5">
    <source>
        <dbReference type="ARBA" id="ARBA00023040"/>
    </source>
</evidence>
<evidence type="ECO:0000256" key="3">
    <source>
        <dbReference type="ARBA" id="ARBA00022692"/>
    </source>
</evidence>